<proteinExistence type="predicted"/>
<dbReference type="PANTHER" id="PTHR10584:SF166">
    <property type="entry name" value="RIBOKINASE"/>
    <property type="match status" value="1"/>
</dbReference>
<dbReference type="EMBL" id="DPBP01000028">
    <property type="protein sequence ID" value="HCE17547.1"/>
    <property type="molecule type" value="Genomic_DNA"/>
</dbReference>
<evidence type="ECO:0000313" key="5">
    <source>
        <dbReference type="Proteomes" id="UP000264141"/>
    </source>
</evidence>
<name>A0A3D1JH35_9CHLR</name>
<dbReference type="STRING" id="229919.GCA_001050195_01774"/>
<keyword evidence="1" id="KW-0808">Transferase</keyword>
<accession>A0A3D1JH35</accession>
<keyword evidence="2 4" id="KW-0418">Kinase</keyword>
<reference evidence="4 5" key="1">
    <citation type="journal article" date="2018" name="Nat. Biotechnol.">
        <title>A standardized bacterial taxonomy based on genome phylogeny substantially revises the tree of life.</title>
        <authorList>
            <person name="Parks D.H."/>
            <person name="Chuvochina M."/>
            <person name="Waite D.W."/>
            <person name="Rinke C."/>
            <person name="Skarshewski A."/>
            <person name="Chaumeil P.A."/>
            <person name="Hugenholtz P."/>
        </authorList>
    </citation>
    <scope>NUCLEOTIDE SEQUENCE [LARGE SCALE GENOMIC DNA]</scope>
    <source>
        <strain evidence="4">UBA8781</strain>
    </source>
</reference>
<dbReference type="Proteomes" id="UP000264141">
    <property type="component" value="Unassembled WGS sequence"/>
</dbReference>
<evidence type="ECO:0000256" key="2">
    <source>
        <dbReference type="ARBA" id="ARBA00022777"/>
    </source>
</evidence>
<organism evidence="4 5">
    <name type="scientific">Anaerolinea thermolimosa</name>
    <dbReference type="NCBI Taxonomy" id="229919"/>
    <lineage>
        <taxon>Bacteria</taxon>
        <taxon>Bacillati</taxon>
        <taxon>Chloroflexota</taxon>
        <taxon>Anaerolineae</taxon>
        <taxon>Anaerolineales</taxon>
        <taxon>Anaerolineaceae</taxon>
        <taxon>Anaerolinea</taxon>
    </lineage>
</organism>
<gene>
    <name evidence="4" type="ORF">DEQ80_06780</name>
</gene>
<sequence length="318" mass="33557">MFPQIPSDASERPVLVIGAAGVDMVGVLTQPAEKGKSNLARNRFSYGGVARNVAENLARLGQPVSLITAAGGDHLGKEMLEYTRACGVDISGSLQVQGYSTASYLAIYDSSGKLEMAVEDMEVLRAITPAILKANAHRFEEASLVFVDANLSPAALKTVFSLAKKARIPVCADTTSPALAERLLPYLSSLFLLTANSAEASVLCGHDPEVTERSSALEAARCLVDRDTEIAIITLAQFGVCYATPEVSGHVPAVRTKIIDPTGAGDALTASVLFGLTNQIPLDECIRLGVTAASLVLKHKGTVFPGLSLERLYDELAL</sequence>
<dbReference type="InterPro" id="IPR002173">
    <property type="entry name" value="Carboh/pur_kinase_PfkB_CS"/>
</dbReference>
<dbReference type="InterPro" id="IPR011611">
    <property type="entry name" value="PfkB_dom"/>
</dbReference>
<evidence type="ECO:0000259" key="3">
    <source>
        <dbReference type="Pfam" id="PF00294"/>
    </source>
</evidence>
<dbReference type="GO" id="GO:0016301">
    <property type="term" value="F:kinase activity"/>
    <property type="evidence" value="ECO:0007669"/>
    <property type="project" value="UniProtKB-KW"/>
</dbReference>
<comment type="caution">
    <text evidence="4">The sequence shown here is derived from an EMBL/GenBank/DDBJ whole genome shotgun (WGS) entry which is preliminary data.</text>
</comment>
<dbReference type="Pfam" id="PF00294">
    <property type="entry name" value="PfkB"/>
    <property type="match status" value="1"/>
</dbReference>
<dbReference type="PROSITE" id="PS00583">
    <property type="entry name" value="PFKB_KINASES_1"/>
    <property type="match status" value="1"/>
</dbReference>
<protein>
    <submittedName>
        <fullName evidence="4">Ribokinase</fullName>
    </submittedName>
</protein>
<dbReference type="PANTHER" id="PTHR10584">
    <property type="entry name" value="SUGAR KINASE"/>
    <property type="match status" value="1"/>
</dbReference>
<dbReference type="SUPFAM" id="SSF53613">
    <property type="entry name" value="Ribokinase-like"/>
    <property type="match status" value="1"/>
</dbReference>
<evidence type="ECO:0000256" key="1">
    <source>
        <dbReference type="ARBA" id="ARBA00022679"/>
    </source>
</evidence>
<dbReference type="InterPro" id="IPR029056">
    <property type="entry name" value="Ribokinase-like"/>
</dbReference>
<feature type="domain" description="Carbohydrate kinase PfkB" evidence="3">
    <location>
        <begin position="14"/>
        <end position="304"/>
    </location>
</feature>
<evidence type="ECO:0000313" key="4">
    <source>
        <dbReference type="EMBL" id="HCE17547.1"/>
    </source>
</evidence>
<dbReference type="Gene3D" id="3.40.1190.20">
    <property type="match status" value="1"/>
</dbReference>
<dbReference type="RefSeq" id="WP_062192327.1">
    <property type="nucleotide sequence ID" value="NZ_DF967965.1"/>
</dbReference>
<dbReference type="AlphaFoldDB" id="A0A3D1JH35"/>
<dbReference type="OrthoDB" id="9806249at2"/>